<evidence type="ECO:0000313" key="1">
    <source>
        <dbReference type="EMBL" id="DAF54537.1"/>
    </source>
</evidence>
<protein>
    <submittedName>
        <fullName evidence="1">Uncharacterized protein</fullName>
    </submittedName>
</protein>
<sequence length="68" mass="7628">MADNSNSLEQIKELNTQYKILRKGGIVTEVSLKTNVADFPVRNPSVIAKVLDLLINESQKQIESEVEK</sequence>
<organism evidence="1">
    <name type="scientific">Siphoviridae sp. ctKwY15</name>
    <dbReference type="NCBI Taxonomy" id="2827843"/>
    <lineage>
        <taxon>Viruses</taxon>
        <taxon>Duplodnaviria</taxon>
        <taxon>Heunggongvirae</taxon>
        <taxon>Uroviricota</taxon>
        <taxon>Caudoviricetes</taxon>
    </lineage>
</organism>
<proteinExistence type="predicted"/>
<reference evidence="1" key="1">
    <citation type="journal article" date="2021" name="Proc. Natl. Acad. Sci. U.S.A.">
        <title>A Catalog of Tens of Thousands of Viruses from Human Metagenomes Reveals Hidden Associations with Chronic Diseases.</title>
        <authorList>
            <person name="Tisza M.J."/>
            <person name="Buck C.B."/>
        </authorList>
    </citation>
    <scope>NUCLEOTIDE SEQUENCE</scope>
    <source>
        <strain evidence="1">CtKwY15</strain>
    </source>
</reference>
<dbReference type="EMBL" id="BK032679">
    <property type="protein sequence ID" value="DAF54537.1"/>
    <property type="molecule type" value="Genomic_DNA"/>
</dbReference>
<name>A0A8S5SU41_9CAUD</name>
<accession>A0A8S5SU41</accession>